<evidence type="ECO:0000313" key="2">
    <source>
        <dbReference type="EMBL" id="KAL2738011.1"/>
    </source>
</evidence>
<dbReference type="EMBL" id="JAUDFV010000027">
    <property type="protein sequence ID" value="KAL2738011.1"/>
    <property type="molecule type" value="Genomic_DNA"/>
</dbReference>
<reference evidence="2 3" key="1">
    <citation type="journal article" date="2024" name="Ann. Entomol. Soc. Am.">
        <title>Genomic analyses of the southern and eastern yellowjacket wasps (Hymenoptera: Vespidae) reveal evolutionary signatures of social life.</title>
        <authorList>
            <person name="Catto M.A."/>
            <person name="Caine P.B."/>
            <person name="Orr S.E."/>
            <person name="Hunt B.G."/>
            <person name="Goodisman M.A.D."/>
        </authorList>
    </citation>
    <scope>NUCLEOTIDE SEQUENCE [LARGE SCALE GENOMIC DNA]</scope>
    <source>
        <strain evidence="2">233</strain>
        <tissue evidence="2">Head and thorax</tissue>
    </source>
</reference>
<evidence type="ECO:0000313" key="3">
    <source>
        <dbReference type="Proteomes" id="UP001607302"/>
    </source>
</evidence>
<accession>A0ABD2BYZ7</accession>
<keyword evidence="3" id="KW-1185">Reference proteome</keyword>
<name>A0ABD2BYZ7_VESSQ</name>
<protein>
    <submittedName>
        <fullName evidence="2">Uncharacterized protein</fullName>
    </submittedName>
</protein>
<dbReference type="AlphaFoldDB" id="A0ABD2BYZ7"/>
<feature type="region of interest" description="Disordered" evidence="1">
    <location>
        <begin position="25"/>
        <end position="45"/>
    </location>
</feature>
<evidence type="ECO:0000256" key="1">
    <source>
        <dbReference type="SAM" id="MobiDB-lite"/>
    </source>
</evidence>
<dbReference type="Proteomes" id="UP001607302">
    <property type="component" value="Unassembled WGS sequence"/>
</dbReference>
<gene>
    <name evidence="2" type="ORF">V1478_002097</name>
</gene>
<organism evidence="2 3">
    <name type="scientific">Vespula squamosa</name>
    <name type="common">Southern yellow jacket</name>
    <name type="synonym">Wasp</name>
    <dbReference type="NCBI Taxonomy" id="30214"/>
    <lineage>
        <taxon>Eukaryota</taxon>
        <taxon>Metazoa</taxon>
        <taxon>Ecdysozoa</taxon>
        <taxon>Arthropoda</taxon>
        <taxon>Hexapoda</taxon>
        <taxon>Insecta</taxon>
        <taxon>Pterygota</taxon>
        <taxon>Neoptera</taxon>
        <taxon>Endopterygota</taxon>
        <taxon>Hymenoptera</taxon>
        <taxon>Apocrita</taxon>
        <taxon>Aculeata</taxon>
        <taxon>Vespoidea</taxon>
        <taxon>Vespidae</taxon>
        <taxon>Vespinae</taxon>
        <taxon>Vespula</taxon>
    </lineage>
</organism>
<comment type="caution">
    <text evidence="2">The sequence shown here is derived from an EMBL/GenBank/DDBJ whole genome shotgun (WGS) entry which is preliminary data.</text>
</comment>
<sequence>MYNFEALLKEQTRTSHKVFVFRSGKTKNQKKKINRKTKKKETKNVRTKTKILPANMNQKHFIDVDTNQKRD</sequence>
<proteinExistence type="predicted"/>